<name>A0A3B0V1G5_9ZZZZ</name>
<protein>
    <submittedName>
        <fullName evidence="1">Uncharacterized protein</fullName>
    </submittedName>
</protein>
<evidence type="ECO:0000313" key="1">
    <source>
        <dbReference type="EMBL" id="VAW25816.1"/>
    </source>
</evidence>
<dbReference type="AlphaFoldDB" id="A0A3B0V1G5"/>
<dbReference type="EMBL" id="UOER01000508">
    <property type="protein sequence ID" value="VAW25816.1"/>
    <property type="molecule type" value="Genomic_DNA"/>
</dbReference>
<reference evidence="1" key="1">
    <citation type="submission" date="2018-06" db="EMBL/GenBank/DDBJ databases">
        <authorList>
            <person name="Zhirakovskaya E."/>
        </authorList>
    </citation>
    <scope>NUCLEOTIDE SEQUENCE</scope>
</reference>
<gene>
    <name evidence="1" type="ORF">MNBD_BACTEROID04-1724</name>
</gene>
<accession>A0A3B0V1G5</accession>
<proteinExistence type="predicted"/>
<organism evidence="1">
    <name type="scientific">hydrothermal vent metagenome</name>
    <dbReference type="NCBI Taxonomy" id="652676"/>
    <lineage>
        <taxon>unclassified sequences</taxon>
        <taxon>metagenomes</taxon>
        <taxon>ecological metagenomes</taxon>
    </lineage>
</organism>
<feature type="non-terminal residue" evidence="1">
    <location>
        <position position="1"/>
    </location>
</feature>
<sequence>CKDLHSGDDGVSITWSEVKIEVVTNLKYE</sequence>